<name>A0ABX0H6K1_9BACT</name>
<evidence type="ECO:0000313" key="1">
    <source>
        <dbReference type="EMBL" id="NHE56513.1"/>
    </source>
</evidence>
<protein>
    <recommendedName>
        <fullName evidence="3">Bacteriocin-protection, YdeI or OmpD-Associated</fullName>
    </recommendedName>
</protein>
<accession>A0ABX0H6K1</accession>
<evidence type="ECO:0000313" key="2">
    <source>
        <dbReference type="Proteomes" id="UP000649799"/>
    </source>
</evidence>
<dbReference type="EMBL" id="JAANYN010000002">
    <property type="protein sequence ID" value="NHE56513.1"/>
    <property type="molecule type" value="Genomic_DNA"/>
</dbReference>
<gene>
    <name evidence="1" type="ORF">G9Q97_06770</name>
</gene>
<keyword evidence="2" id="KW-1185">Reference proteome</keyword>
<evidence type="ECO:0008006" key="3">
    <source>
        <dbReference type="Google" id="ProtNLM"/>
    </source>
</evidence>
<proteinExistence type="predicted"/>
<organism evidence="1 2">
    <name type="scientific">Cyclobacterium plantarum</name>
    <dbReference type="NCBI Taxonomy" id="2716263"/>
    <lineage>
        <taxon>Bacteria</taxon>
        <taxon>Pseudomonadati</taxon>
        <taxon>Bacteroidota</taxon>
        <taxon>Cytophagia</taxon>
        <taxon>Cytophagales</taxon>
        <taxon>Cyclobacteriaceae</taxon>
        <taxon>Cyclobacterium</taxon>
    </lineage>
</organism>
<sequence length="87" mass="10216">MQEAVEVEKSGLKVDFKKKQTPIPDELEKKFEEFPKLKKAFYKLTPGRQRGYMIHFSQPKQSKTRASRIEKCMDKILNGEGLNDRNK</sequence>
<dbReference type="Pfam" id="PF13376">
    <property type="entry name" value="OmdA"/>
    <property type="match status" value="1"/>
</dbReference>
<dbReference type="Proteomes" id="UP000649799">
    <property type="component" value="Unassembled WGS sequence"/>
</dbReference>
<comment type="caution">
    <text evidence="1">The sequence shown here is derived from an EMBL/GenBank/DDBJ whole genome shotgun (WGS) entry which is preliminary data.</text>
</comment>
<reference evidence="1 2" key="1">
    <citation type="submission" date="2020-03" db="EMBL/GenBank/DDBJ databases">
        <title>Cyclobacterium plantarum sp. nov., a marine bacterium isolated from a coastal-marine wetland.</title>
        <authorList>
            <person name="Sanchez-Porro C."/>
            <person name="Ventosa A."/>
            <person name="Amoozegar M."/>
        </authorList>
    </citation>
    <scope>NUCLEOTIDE SEQUENCE [LARGE SCALE GENOMIC DNA]</scope>
    <source>
        <strain evidence="1 2">GBPx2</strain>
    </source>
</reference>